<sequence length="402" mass="44242">MEIRPILLSLKQNKFLAGILMVQVALTFMVLTIAVSDSVFTLKEWNKPSGLDLDNVVSVRSQVFDPNMNISALVTRDLERLRAIPGVEAATPNAVRPTEGPRAENVYLSPLPDAQAFLTNYFDMDEHGTEVLGLELLEGRFFTAADVVISEIGAGEVANVMISESLAKELFAEQSAIGKTLYLELTSHPVQVVGVYSDFLAGSNLNFRGKSYNSVIRPQVRWSQSRSPDYLIKVAAGQADVLLEDITDALYVEPNRYLSNAETLRRVLKRMYDGRGSFALVMLTVTLLLLLIATLGTVGLVTFLVNQRRKQIGIRRALGATKRQVMRYFLLENSIQVMIGLVMGTVLILTYYVTTVSNGPSSFNWLVLLGCAGLVWATNYLAVWFPAKAAAQISPAEATRGN</sequence>
<evidence type="ECO:0000259" key="8">
    <source>
        <dbReference type="Pfam" id="PF02687"/>
    </source>
</evidence>
<dbReference type="PANTHER" id="PTHR30572:SF4">
    <property type="entry name" value="ABC TRANSPORTER PERMEASE YTRF"/>
    <property type="match status" value="1"/>
</dbReference>
<accession>A0ABV7CE41</accession>
<keyword evidence="5 7" id="KW-0472">Membrane</keyword>
<dbReference type="RefSeq" id="WP_377119890.1">
    <property type="nucleotide sequence ID" value="NZ_JBHRSD010000001.1"/>
</dbReference>
<evidence type="ECO:0000256" key="3">
    <source>
        <dbReference type="ARBA" id="ARBA00022692"/>
    </source>
</evidence>
<evidence type="ECO:0000256" key="1">
    <source>
        <dbReference type="ARBA" id="ARBA00004651"/>
    </source>
</evidence>
<organism evidence="10 11">
    <name type="scientific">Pseudoalteromonas fenneropenaei</name>
    <dbReference type="NCBI Taxonomy" id="1737459"/>
    <lineage>
        <taxon>Bacteria</taxon>
        <taxon>Pseudomonadati</taxon>
        <taxon>Pseudomonadota</taxon>
        <taxon>Gammaproteobacteria</taxon>
        <taxon>Alteromonadales</taxon>
        <taxon>Pseudoalteromonadaceae</taxon>
        <taxon>Pseudoalteromonas</taxon>
    </lineage>
</organism>
<protein>
    <submittedName>
        <fullName evidence="10">ABC transporter permease</fullName>
    </submittedName>
</protein>
<evidence type="ECO:0000313" key="10">
    <source>
        <dbReference type="EMBL" id="MFC3031046.1"/>
    </source>
</evidence>
<reference evidence="11" key="1">
    <citation type="journal article" date="2019" name="Int. J. Syst. Evol. Microbiol.">
        <title>The Global Catalogue of Microorganisms (GCM) 10K type strain sequencing project: providing services to taxonomists for standard genome sequencing and annotation.</title>
        <authorList>
            <consortium name="The Broad Institute Genomics Platform"/>
            <consortium name="The Broad Institute Genome Sequencing Center for Infectious Disease"/>
            <person name="Wu L."/>
            <person name="Ma J."/>
        </authorList>
    </citation>
    <scope>NUCLEOTIDE SEQUENCE [LARGE SCALE GENOMIC DNA]</scope>
    <source>
        <strain evidence="11">KCTC 42730</strain>
    </source>
</reference>
<gene>
    <name evidence="10" type="ORF">ACFOEE_00680</name>
</gene>
<feature type="transmembrane region" description="Helical" evidence="7">
    <location>
        <begin position="326"/>
        <end position="353"/>
    </location>
</feature>
<dbReference type="InterPro" id="IPR025857">
    <property type="entry name" value="MacB_PCD"/>
</dbReference>
<comment type="caution">
    <text evidence="10">The sequence shown here is derived from an EMBL/GenBank/DDBJ whole genome shotgun (WGS) entry which is preliminary data.</text>
</comment>
<evidence type="ECO:0000259" key="9">
    <source>
        <dbReference type="Pfam" id="PF12704"/>
    </source>
</evidence>
<keyword evidence="4 7" id="KW-1133">Transmembrane helix</keyword>
<evidence type="ECO:0000256" key="6">
    <source>
        <dbReference type="ARBA" id="ARBA00038076"/>
    </source>
</evidence>
<name>A0ABV7CE41_9GAMM</name>
<evidence type="ECO:0000313" key="11">
    <source>
        <dbReference type="Proteomes" id="UP001595453"/>
    </source>
</evidence>
<dbReference type="EMBL" id="JBHRSD010000001">
    <property type="protein sequence ID" value="MFC3031046.1"/>
    <property type="molecule type" value="Genomic_DNA"/>
</dbReference>
<dbReference type="InterPro" id="IPR003838">
    <property type="entry name" value="ABC3_permease_C"/>
</dbReference>
<feature type="transmembrane region" description="Helical" evidence="7">
    <location>
        <begin position="365"/>
        <end position="385"/>
    </location>
</feature>
<dbReference type="PANTHER" id="PTHR30572">
    <property type="entry name" value="MEMBRANE COMPONENT OF TRANSPORTER-RELATED"/>
    <property type="match status" value="1"/>
</dbReference>
<keyword evidence="11" id="KW-1185">Reference proteome</keyword>
<dbReference type="InterPro" id="IPR050250">
    <property type="entry name" value="Macrolide_Exporter_MacB"/>
</dbReference>
<evidence type="ECO:0000256" key="4">
    <source>
        <dbReference type="ARBA" id="ARBA00022989"/>
    </source>
</evidence>
<keyword evidence="3 7" id="KW-0812">Transmembrane</keyword>
<feature type="domain" description="ABC3 transporter permease C-terminal" evidence="8">
    <location>
        <begin position="285"/>
        <end position="395"/>
    </location>
</feature>
<keyword evidence="2" id="KW-1003">Cell membrane</keyword>
<evidence type="ECO:0000256" key="2">
    <source>
        <dbReference type="ARBA" id="ARBA00022475"/>
    </source>
</evidence>
<proteinExistence type="inferred from homology"/>
<comment type="subcellular location">
    <subcellularLocation>
        <location evidence="1">Cell membrane</location>
        <topology evidence="1">Multi-pass membrane protein</topology>
    </subcellularLocation>
</comment>
<feature type="transmembrane region" description="Helical" evidence="7">
    <location>
        <begin position="278"/>
        <end position="305"/>
    </location>
</feature>
<dbReference type="Pfam" id="PF02687">
    <property type="entry name" value="FtsX"/>
    <property type="match status" value="1"/>
</dbReference>
<feature type="domain" description="MacB-like periplasmic core" evidence="9">
    <location>
        <begin position="27"/>
        <end position="236"/>
    </location>
</feature>
<comment type="similarity">
    <text evidence="6">Belongs to the ABC-4 integral membrane protein family.</text>
</comment>
<dbReference type="Proteomes" id="UP001595453">
    <property type="component" value="Unassembled WGS sequence"/>
</dbReference>
<evidence type="ECO:0000256" key="7">
    <source>
        <dbReference type="SAM" id="Phobius"/>
    </source>
</evidence>
<feature type="transmembrane region" description="Helical" evidence="7">
    <location>
        <begin position="15"/>
        <end position="35"/>
    </location>
</feature>
<evidence type="ECO:0000256" key="5">
    <source>
        <dbReference type="ARBA" id="ARBA00023136"/>
    </source>
</evidence>
<dbReference type="Pfam" id="PF12704">
    <property type="entry name" value="MacB_PCD"/>
    <property type="match status" value="1"/>
</dbReference>